<evidence type="ECO:0000313" key="2">
    <source>
        <dbReference type="Proteomes" id="UP000050761"/>
    </source>
</evidence>
<accession>A0A3P7YVQ1</accession>
<protein>
    <submittedName>
        <fullName evidence="3">HTH_48 domain-containing protein</fullName>
    </submittedName>
</protein>
<reference evidence="3" key="2">
    <citation type="submission" date="2019-09" db="UniProtKB">
        <authorList>
            <consortium name="WormBaseParasite"/>
        </authorList>
    </citation>
    <scope>IDENTIFICATION</scope>
</reference>
<gene>
    <name evidence="1" type="ORF">HPBE_LOCUS6589</name>
</gene>
<evidence type="ECO:0000313" key="1">
    <source>
        <dbReference type="EMBL" id="VDO68883.1"/>
    </source>
</evidence>
<reference evidence="1 2" key="1">
    <citation type="submission" date="2018-11" db="EMBL/GenBank/DDBJ databases">
        <authorList>
            <consortium name="Pathogen Informatics"/>
        </authorList>
    </citation>
    <scope>NUCLEOTIDE SEQUENCE [LARGE SCALE GENOMIC DNA]</scope>
</reference>
<dbReference type="AlphaFoldDB" id="A0A183FI92"/>
<sequence>MDRIRNDAIRQKFGVAPIADKMREARLRWYGHFLRGREDSVRKIGLNFENCAATMSIGGAMDSHEEPWMEGNGKVQEQRQKAFQENINKRVLLEWVRVTGLVNKENGSMTVYWHI</sequence>
<dbReference type="WBParaSite" id="HPBE_0000658801-mRNA-1">
    <property type="protein sequence ID" value="HPBE_0000658801-mRNA-1"/>
    <property type="gene ID" value="HPBE_0000658801"/>
</dbReference>
<organism evidence="2 3">
    <name type="scientific">Heligmosomoides polygyrus</name>
    <name type="common">Parasitic roundworm</name>
    <dbReference type="NCBI Taxonomy" id="6339"/>
    <lineage>
        <taxon>Eukaryota</taxon>
        <taxon>Metazoa</taxon>
        <taxon>Ecdysozoa</taxon>
        <taxon>Nematoda</taxon>
        <taxon>Chromadorea</taxon>
        <taxon>Rhabditida</taxon>
        <taxon>Rhabditina</taxon>
        <taxon>Rhabditomorpha</taxon>
        <taxon>Strongyloidea</taxon>
        <taxon>Heligmosomidae</taxon>
        <taxon>Heligmosomoides</taxon>
    </lineage>
</organism>
<keyword evidence="2" id="KW-1185">Reference proteome</keyword>
<dbReference type="Proteomes" id="UP000050761">
    <property type="component" value="Unassembled WGS sequence"/>
</dbReference>
<proteinExistence type="predicted"/>
<evidence type="ECO:0000313" key="3">
    <source>
        <dbReference type="WBParaSite" id="HPBE_0000658801-mRNA-1"/>
    </source>
</evidence>
<accession>A0A183FI92</accession>
<name>A0A183FI92_HELPZ</name>
<dbReference type="OrthoDB" id="5871589at2759"/>
<dbReference type="EMBL" id="UZAH01025698">
    <property type="protein sequence ID" value="VDO68883.1"/>
    <property type="molecule type" value="Genomic_DNA"/>
</dbReference>